<keyword evidence="1" id="KW-0732">Signal</keyword>
<evidence type="ECO:0000313" key="3">
    <source>
        <dbReference type="Proteomes" id="UP001501116"/>
    </source>
</evidence>
<feature type="signal peptide" evidence="1">
    <location>
        <begin position="1"/>
        <end position="30"/>
    </location>
</feature>
<comment type="caution">
    <text evidence="2">The sequence shown here is derived from an EMBL/GenBank/DDBJ whole genome shotgun (WGS) entry which is preliminary data.</text>
</comment>
<evidence type="ECO:0008006" key="4">
    <source>
        <dbReference type="Google" id="ProtNLM"/>
    </source>
</evidence>
<evidence type="ECO:0000256" key="1">
    <source>
        <dbReference type="SAM" id="SignalP"/>
    </source>
</evidence>
<organism evidence="2 3">
    <name type="scientific">Amycolatopsis minnesotensis</name>
    <dbReference type="NCBI Taxonomy" id="337894"/>
    <lineage>
        <taxon>Bacteria</taxon>
        <taxon>Bacillati</taxon>
        <taxon>Actinomycetota</taxon>
        <taxon>Actinomycetes</taxon>
        <taxon>Pseudonocardiales</taxon>
        <taxon>Pseudonocardiaceae</taxon>
        <taxon>Amycolatopsis</taxon>
    </lineage>
</organism>
<proteinExistence type="predicted"/>
<gene>
    <name evidence="2" type="ORF">GCM10009754_20200</name>
</gene>
<reference evidence="3" key="1">
    <citation type="journal article" date="2019" name="Int. J. Syst. Evol. Microbiol.">
        <title>The Global Catalogue of Microorganisms (GCM) 10K type strain sequencing project: providing services to taxonomists for standard genome sequencing and annotation.</title>
        <authorList>
            <consortium name="The Broad Institute Genomics Platform"/>
            <consortium name="The Broad Institute Genome Sequencing Center for Infectious Disease"/>
            <person name="Wu L."/>
            <person name="Ma J."/>
        </authorList>
    </citation>
    <scope>NUCLEOTIDE SEQUENCE [LARGE SCALE GENOMIC DNA]</scope>
    <source>
        <strain evidence="3">JCM 14545</strain>
    </source>
</reference>
<accession>A0ABP5BRR1</accession>
<name>A0ABP5BRR1_9PSEU</name>
<evidence type="ECO:0000313" key="2">
    <source>
        <dbReference type="EMBL" id="GAA1951327.1"/>
    </source>
</evidence>
<keyword evidence="3" id="KW-1185">Reference proteome</keyword>
<protein>
    <recommendedName>
        <fullName evidence="4">Secreted protein</fullName>
    </recommendedName>
</protein>
<dbReference type="Proteomes" id="UP001501116">
    <property type="component" value="Unassembled WGS sequence"/>
</dbReference>
<sequence length="132" mass="13963">MSVFSKVFATVAVSGAIGASALAGSGTSEAATTYNFRFSQFGSYVADICIVTDADNVCSGKWPYNKSEVKQVKANSPDGWKCEGRVQGGKDLFSGPFSRNEFKECIMSGLVGTHSMKLERPDGSTKLVATAN</sequence>
<feature type="chain" id="PRO_5045824492" description="Secreted protein" evidence="1">
    <location>
        <begin position="31"/>
        <end position="132"/>
    </location>
</feature>
<dbReference type="EMBL" id="BAAANN010000006">
    <property type="protein sequence ID" value="GAA1951327.1"/>
    <property type="molecule type" value="Genomic_DNA"/>
</dbReference>